<organism evidence="2">
    <name type="scientific">Siphoviridae sp. ctAvy12</name>
    <dbReference type="NCBI Taxonomy" id="2825371"/>
    <lineage>
        <taxon>Viruses</taxon>
        <taxon>Duplodnaviria</taxon>
        <taxon>Heunggongvirae</taxon>
        <taxon>Uroviricota</taxon>
        <taxon>Caudoviricetes</taxon>
    </lineage>
</organism>
<feature type="compositionally biased region" description="Polar residues" evidence="1">
    <location>
        <begin position="111"/>
        <end position="121"/>
    </location>
</feature>
<evidence type="ECO:0000256" key="1">
    <source>
        <dbReference type="SAM" id="MobiDB-lite"/>
    </source>
</evidence>
<accession>A0A8S5US76</accession>
<protein>
    <submittedName>
        <fullName evidence="2">Uncharacterized protein</fullName>
    </submittedName>
</protein>
<name>A0A8S5US76_9CAUD</name>
<reference evidence="2" key="1">
    <citation type="journal article" date="2021" name="Proc. Natl. Acad. Sci. U.S.A.">
        <title>A Catalog of Tens of Thousands of Viruses from Human Metagenomes Reveals Hidden Associations with Chronic Diseases.</title>
        <authorList>
            <person name="Tisza M.J."/>
            <person name="Buck C.B."/>
        </authorList>
    </citation>
    <scope>NUCLEOTIDE SEQUENCE</scope>
    <source>
        <strain evidence="2">CtAvy12</strain>
    </source>
</reference>
<feature type="region of interest" description="Disordered" evidence="1">
    <location>
        <begin position="101"/>
        <end position="121"/>
    </location>
</feature>
<dbReference type="EMBL" id="BK016129">
    <property type="protein sequence ID" value="DAF97258.1"/>
    <property type="molecule type" value="Genomic_DNA"/>
</dbReference>
<evidence type="ECO:0000313" key="2">
    <source>
        <dbReference type="EMBL" id="DAF97258.1"/>
    </source>
</evidence>
<proteinExistence type="predicted"/>
<sequence length="121" mass="13401">MYEVLTVKLNLQKHMKSKPRTPAYVEEVYHRIEVEMCTARNAVVALDLRIGHIVAKLPPEDQAEIEAALVAYNQTVCTAISKAGGLLAALDPRDVETLPKVWAPLDDPRNPKSSIAARNNQ</sequence>